<organism evidence="2 3">
    <name type="scientific">Mycobacterium ostraviense</name>
    <dbReference type="NCBI Taxonomy" id="2738409"/>
    <lineage>
        <taxon>Bacteria</taxon>
        <taxon>Bacillati</taxon>
        <taxon>Actinomycetota</taxon>
        <taxon>Actinomycetes</taxon>
        <taxon>Mycobacteriales</taxon>
        <taxon>Mycobacteriaceae</taxon>
        <taxon>Mycobacterium</taxon>
    </lineage>
</organism>
<sequence>MNSKQDNDVPMDRRGTPTQLAAAGTELARIADRAAHGSRCVVDSQTIGGIIVNTKWVTNSPHHRPTKPHVNGRNRLPESP</sequence>
<dbReference type="Proteomes" id="UP000077342">
    <property type="component" value="Unassembled WGS sequence"/>
</dbReference>
<comment type="caution">
    <text evidence="2">The sequence shown here is derived from an EMBL/GenBank/DDBJ whole genome shotgun (WGS) entry which is preliminary data.</text>
</comment>
<protein>
    <submittedName>
        <fullName evidence="2">Uncharacterized protein</fullName>
    </submittedName>
</protein>
<feature type="region of interest" description="Disordered" evidence="1">
    <location>
        <begin position="58"/>
        <end position="80"/>
    </location>
</feature>
<dbReference type="AlphaFoldDB" id="A0A164AAS7"/>
<keyword evidence="3" id="KW-1185">Reference proteome</keyword>
<reference evidence="3" key="1">
    <citation type="submission" date="2016-04" db="EMBL/GenBank/DDBJ databases">
        <authorList>
            <person name="Strapagiel D."/>
            <person name="Borowka P."/>
            <person name="Marciniak B."/>
            <person name="Bakula Z."/>
            <person name="Van Ingen J."/>
            <person name="Safianowska A."/>
            <person name="Dziadek J."/>
            <person name="Jagielski T."/>
        </authorList>
    </citation>
    <scope>NUCLEOTIDE SEQUENCE [LARGE SCALE GENOMIC DNA]</scope>
    <source>
        <strain evidence="3">1010001458</strain>
    </source>
</reference>
<gene>
    <name evidence="2" type="ORF">A4G28_25885</name>
</gene>
<feature type="compositionally biased region" description="Basic and acidic residues" evidence="1">
    <location>
        <begin position="1"/>
        <end position="15"/>
    </location>
</feature>
<evidence type="ECO:0000313" key="2">
    <source>
        <dbReference type="EMBL" id="KZS62288.1"/>
    </source>
</evidence>
<proteinExistence type="predicted"/>
<name>A0A164AAS7_9MYCO</name>
<accession>A0A164AAS7</accession>
<dbReference type="EMBL" id="LWCI01000108">
    <property type="protein sequence ID" value="KZS62288.1"/>
    <property type="molecule type" value="Genomic_DNA"/>
</dbReference>
<feature type="region of interest" description="Disordered" evidence="1">
    <location>
        <begin position="1"/>
        <end position="20"/>
    </location>
</feature>
<evidence type="ECO:0000256" key="1">
    <source>
        <dbReference type="SAM" id="MobiDB-lite"/>
    </source>
</evidence>
<evidence type="ECO:0000313" key="3">
    <source>
        <dbReference type="Proteomes" id="UP000077342"/>
    </source>
</evidence>
<feature type="compositionally biased region" description="Basic residues" evidence="1">
    <location>
        <begin position="61"/>
        <end position="72"/>
    </location>
</feature>